<evidence type="ECO:0000259" key="8">
    <source>
        <dbReference type="PROSITE" id="PS50103"/>
    </source>
</evidence>
<feature type="zinc finger region" description="C3H1-type" evidence="5">
    <location>
        <begin position="102"/>
        <end position="130"/>
    </location>
</feature>
<evidence type="ECO:0000256" key="4">
    <source>
        <dbReference type="ARBA" id="ARBA00022833"/>
    </source>
</evidence>
<keyword evidence="10" id="KW-1185">Reference proteome</keyword>
<dbReference type="PANTHER" id="PTHR12547:SF112">
    <property type="entry name" value="MRNA DECAY ACTIVATOR PROTEIN ZFP36"/>
    <property type="match status" value="1"/>
</dbReference>
<sequence>PPQTSGDDLFLPAGPEVELVDQLLSGLDGDGDGDGGSSGSLAKAFQPLPEPPRPPAVPWDCSTRYKTELCSSYSNSAACKYAEHCQFAHGLHELRAPFRHPKYKTELCRNFHATGYCYYGLRCLFVHGAAEQRPVVRRRRNVPCRNLRAFGVCPFGTRCLFQHGEGPDPDPPAAEKTPSGSRPKAAKTECQTFSTFGFCLHGTRCLFQHAVPRKPRPEPGRVSRLPSATSAGSSTSSSPPPCTPSPSPDATAHNAFTFSSRHLSELLLPLALQLQGLDGDGARGPPGWAGGAV</sequence>
<feature type="zinc finger region" description="C3H1-type" evidence="5">
    <location>
        <begin position="64"/>
        <end position="92"/>
    </location>
</feature>
<evidence type="ECO:0000256" key="7">
    <source>
        <dbReference type="SAM" id="MobiDB-lite"/>
    </source>
</evidence>
<dbReference type="Ensembl" id="ENSSFAT00005035571.1">
    <property type="protein sequence ID" value="ENSSFAP00005034275.1"/>
    <property type="gene ID" value="ENSSFAG00005017424.1"/>
</dbReference>
<feature type="domain" description="C3H1-type" evidence="8">
    <location>
        <begin position="138"/>
        <end position="166"/>
    </location>
</feature>
<dbReference type="GO" id="GO:0005737">
    <property type="term" value="C:cytoplasm"/>
    <property type="evidence" value="ECO:0007669"/>
    <property type="project" value="UniProtKB-SubCell"/>
</dbReference>
<evidence type="ECO:0000256" key="3">
    <source>
        <dbReference type="ARBA" id="ARBA00022771"/>
    </source>
</evidence>
<dbReference type="InterPro" id="IPR036855">
    <property type="entry name" value="Znf_CCCH_sf"/>
</dbReference>
<dbReference type="Pfam" id="PF14608">
    <property type="entry name" value="zf-CCCH_2"/>
    <property type="match status" value="1"/>
</dbReference>
<feature type="compositionally biased region" description="Pro residues" evidence="7">
    <location>
        <begin position="238"/>
        <end position="247"/>
    </location>
</feature>
<dbReference type="InParanoid" id="A0A672HZL5"/>
<dbReference type="GO" id="GO:1900153">
    <property type="term" value="P:positive regulation of nuclear-transcribed mRNA catabolic process, deadenylation-dependent decay"/>
    <property type="evidence" value="ECO:0007669"/>
    <property type="project" value="UniProtKB-UniRule"/>
</dbReference>
<name>A0A672HZL5_SALFA</name>
<protein>
    <recommendedName>
        <fullName evidence="6">mRNA decay activator protein ZFP36</fullName>
    </recommendedName>
    <alternativeName>
        <fullName evidence="6">Zinc finger protein 36</fullName>
    </alternativeName>
</protein>
<dbReference type="Gene3D" id="4.10.1000.10">
    <property type="entry name" value="Zinc finger, CCCH-type"/>
    <property type="match status" value="3"/>
</dbReference>
<evidence type="ECO:0000313" key="10">
    <source>
        <dbReference type="Proteomes" id="UP000472267"/>
    </source>
</evidence>
<keyword evidence="6" id="KW-0539">Nucleus</keyword>
<evidence type="ECO:0000256" key="2">
    <source>
        <dbReference type="ARBA" id="ARBA00022737"/>
    </source>
</evidence>
<accession>A0A672HZL5</accession>
<evidence type="ECO:0000313" key="9">
    <source>
        <dbReference type="Ensembl" id="ENSSFAP00005034275.1"/>
    </source>
</evidence>
<keyword evidence="6" id="KW-0687">Ribonucleoprotein</keyword>
<dbReference type="GO" id="GO:0061158">
    <property type="term" value="P:3'-UTR-mediated mRNA destabilization"/>
    <property type="evidence" value="ECO:0007669"/>
    <property type="project" value="UniProtKB-UniRule"/>
</dbReference>
<dbReference type="FunCoup" id="A0A672HZL5">
    <property type="interactions" value="75"/>
</dbReference>
<dbReference type="Proteomes" id="UP000472267">
    <property type="component" value="Chromosome 3"/>
</dbReference>
<feature type="region of interest" description="Disordered" evidence="7">
    <location>
        <begin position="211"/>
        <end position="251"/>
    </location>
</feature>
<evidence type="ECO:0000256" key="6">
    <source>
        <dbReference type="RuleBase" id="RU369014"/>
    </source>
</evidence>
<reference evidence="9" key="2">
    <citation type="submission" date="2025-08" db="UniProtKB">
        <authorList>
            <consortium name="Ensembl"/>
        </authorList>
    </citation>
    <scope>IDENTIFICATION</scope>
</reference>
<feature type="zinc finger region" description="C3H1-type" evidence="5">
    <location>
        <begin position="184"/>
        <end position="212"/>
    </location>
</feature>
<dbReference type="InterPro" id="IPR045877">
    <property type="entry name" value="ZFP36-like"/>
</dbReference>
<feature type="region of interest" description="Disordered" evidence="7">
    <location>
        <begin position="166"/>
        <end position="186"/>
    </location>
</feature>
<feature type="domain" description="C3H1-type" evidence="8">
    <location>
        <begin position="184"/>
        <end position="212"/>
    </location>
</feature>
<dbReference type="SUPFAM" id="SSF90229">
    <property type="entry name" value="CCCH zinc finger"/>
    <property type="match status" value="4"/>
</dbReference>
<comment type="subunit">
    <text evidence="6">Associates with the cytoplasmic CCR4-NOT deadenylase complex to trigger ARE-containing mRNA deadenylation and decay processes.</text>
</comment>
<dbReference type="PANTHER" id="PTHR12547">
    <property type="entry name" value="CCCH ZINC FINGER/TIS11-RELATED"/>
    <property type="match status" value="1"/>
</dbReference>
<feature type="region of interest" description="Disordered" evidence="7">
    <location>
        <begin position="24"/>
        <end position="56"/>
    </location>
</feature>
<dbReference type="GO" id="GO:1990904">
    <property type="term" value="C:ribonucleoprotein complex"/>
    <property type="evidence" value="ECO:0007669"/>
    <property type="project" value="UniProtKB-KW"/>
</dbReference>
<reference evidence="9" key="1">
    <citation type="submission" date="2019-06" db="EMBL/GenBank/DDBJ databases">
        <authorList>
            <consortium name="Wellcome Sanger Institute Data Sharing"/>
        </authorList>
    </citation>
    <scope>NUCLEOTIDE SEQUENCE [LARGE SCALE GENOMIC DNA]</scope>
</reference>
<feature type="domain" description="C3H1-type" evidence="8">
    <location>
        <begin position="102"/>
        <end position="130"/>
    </location>
</feature>
<comment type="subcellular location">
    <subcellularLocation>
        <location evidence="6">Nucleus</location>
    </subcellularLocation>
    <subcellularLocation>
        <location evidence="6">Cytoplasm</location>
    </subcellularLocation>
</comment>
<keyword evidence="1 5" id="KW-0479">Metal-binding</keyword>
<keyword evidence="6" id="KW-0963">Cytoplasm</keyword>
<dbReference type="AlphaFoldDB" id="A0A672HZL5"/>
<dbReference type="SMART" id="SM00356">
    <property type="entry name" value="ZnF_C3H1"/>
    <property type="match status" value="4"/>
</dbReference>
<reference evidence="9" key="3">
    <citation type="submission" date="2025-09" db="UniProtKB">
        <authorList>
            <consortium name="Ensembl"/>
        </authorList>
    </citation>
    <scope>IDENTIFICATION</scope>
</reference>
<feature type="compositionally biased region" description="Low complexity" evidence="7">
    <location>
        <begin position="226"/>
        <end position="237"/>
    </location>
</feature>
<evidence type="ECO:0000256" key="1">
    <source>
        <dbReference type="ARBA" id="ARBA00022723"/>
    </source>
</evidence>
<dbReference type="FunFam" id="4.10.1000.10:FF:000001">
    <property type="entry name" value="zinc finger CCCH domain-containing protein 15-like"/>
    <property type="match status" value="1"/>
</dbReference>
<keyword evidence="4 5" id="KW-0862">Zinc</keyword>
<dbReference type="Pfam" id="PF00642">
    <property type="entry name" value="zf-CCCH"/>
    <property type="match status" value="3"/>
</dbReference>
<keyword evidence="2 6" id="KW-0677">Repeat</keyword>
<dbReference type="GO" id="GO:0035925">
    <property type="term" value="F:mRNA 3'-UTR AU-rich region binding"/>
    <property type="evidence" value="ECO:0007669"/>
    <property type="project" value="UniProtKB-UniRule"/>
</dbReference>
<dbReference type="GO" id="GO:0008270">
    <property type="term" value="F:zinc ion binding"/>
    <property type="evidence" value="ECO:0007669"/>
    <property type="project" value="UniProtKB-KW"/>
</dbReference>
<dbReference type="GO" id="GO:0005634">
    <property type="term" value="C:nucleus"/>
    <property type="evidence" value="ECO:0007669"/>
    <property type="project" value="UniProtKB-SubCell"/>
</dbReference>
<dbReference type="FunFam" id="4.10.1000.10:FF:000002">
    <property type="entry name" value="Zinc finger protein 36, C3H1 type-like 1"/>
    <property type="match status" value="1"/>
</dbReference>
<feature type="domain" description="C3H1-type" evidence="8">
    <location>
        <begin position="64"/>
        <end position="92"/>
    </location>
</feature>
<comment type="function">
    <text evidence="6">Zinc-finger RNA-binding protein that destabilizes several cytoplasmic AU-rich element (ARE)-containing mRNA transcripts by promoting their poly(A) tail removal or deadenylation, and hence provide a mechanism for attenuating protein synthesis. Acts as a 3'-untranslated region (UTR) ARE mRNA-binding adapter protein to communicate signaling events to the mRNA decay machinery. Functions by recruiting the CCR4-NOT deadenylase complex and probably other components of the cytoplasmic RNA decay machinery to the bound ARE-containing mRNAs, and hence promotes ARE-mediated mRNA deadenylation and decay processes. Binds to 3'-UTR ARE of numerous mRNAs.</text>
</comment>
<dbReference type="PROSITE" id="PS50103">
    <property type="entry name" value="ZF_C3H1"/>
    <property type="match status" value="4"/>
</dbReference>
<proteinExistence type="predicted"/>
<dbReference type="OMA" id="NVPCRTF"/>
<feature type="zinc finger region" description="C3H1-type" evidence="5">
    <location>
        <begin position="138"/>
        <end position="166"/>
    </location>
</feature>
<keyword evidence="3 5" id="KW-0863">Zinc-finger</keyword>
<organism evidence="9 10">
    <name type="scientific">Salarias fasciatus</name>
    <name type="common">Jewelled blenny</name>
    <name type="synonym">Blennius fasciatus</name>
    <dbReference type="NCBI Taxonomy" id="181472"/>
    <lineage>
        <taxon>Eukaryota</taxon>
        <taxon>Metazoa</taxon>
        <taxon>Chordata</taxon>
        <taxon>Craniata</taxon>
        <taxon>Vertebrata</taxon>
        <taxon>Euteleostomi</taxon>
        <taxon>Actinopterygii</taxon>
        <taxon>Neopterygii</taxon>
        <taxon>Teleostei</taxon>
        <taxon>Neoteleostei</taxon>
        <taxon>Acanthomorphata</taxon>
        <taxon>Ovalentaria</taxon>
        <taxon>Blenniimorphae</taxon>
        <taxon>Blenniiformes</taxon>
        <taxon>Blennioidei</taxon>
        <taxon>Blenniidae</taxon>
        <taxon>Salariinae</taxon>
        <taxon>Salarias</taxon>
    </lineage>
</organism>
<evidence type="ECO:0000256" key="5">
    <source>
        <dbReference type="PROSITE-ProRule" id="PRU00723"/>
    </source>
</evidence>
<dbReference type="InterPro" id="IPR000571">
    <property type="entry name" value="Znf_CCCH"/>
</dbReference>